<dbReference type="Gene3D" id="3.40.630.10">
    <property type="entry name" value="Zn peptidases"/>
    <property type="match status" value="1"/>
</dbReference>
<accession>A0ABS8KYR3</accession>
<protein>
    <submittedName>
        <fullName evidence="3">Zn-dependent hydrolase</fullName>
    </submittedName>
</protein>
<evidence type="ECO:0000256" key="2">
    <source>
        <dbReference type="ARBA" id="ARBA00022801"/>
    </source>
</evidence>
<keyword evidence="2 3" id="KW-0378">Hydrolase</keyword>
<dbReference type="CDD" id="cd03884">
    <property type="entry name" value="M20_bAS"/>
    <property type="match status" value="1"/>
</dbReference>
<reference evidence="3 4" key="1">
    <citation type="submission" date="2021-11" db="EMBL/GenBank/DDBJ databases">
        <authorList>
            <person name="Lee D.-H."/>
            <person name="Kim S.-B."/>
        </authorList>
    </citation>
    <scope>NUCLEOTIDE SEQUENCE [LARGE SCALE GENOMIC DNA]</scope>
    <source>
        <strain evidence="3 4">KCTC 52223</strain>
    </source>
</reference>
<dbReference type="SUPFAM" id="SSF53187">
    <property type="entry name" value="Zn-dependent exopeptidases"/>
    <property type="match status" value="1"/>
</dbReference>
<gene>
    <name evidence="3" type="ORF">LJ725_17055</name>
</gene>
<evidence type="ECO:0000313" key="4">
    <source>
        <dbReference type="Proteomes" id="UP001198862"/>
    </source>
</evidence>
<proteinExistence type="inferred from homology"/>
<dbReference type="InterPro" id="IPR036264">
    <property type="entry name" value="Bact_exopeptidase_dim_dom"/>
</dbReference>
<sequence>MVANVLEVNPERLWESLERSAEIGRFRDVGLRRLALSAEDKQMRDLFVDWVKAAGCSVEIDRLGNIFARRPGTDPSLPPVAIGSHLDTQICGGRYDGILGVLCGLEVVRTLNDRGLQTKRGIEVICWTNEEGARFNPPMMGSMAFAGVLPLESVLATTDDAGVTVGQALDEIGYAGSAPVGRTFDSYLELHIEQAPVLDREGCDVGIVVGGYKTQALRLTINGDTGHAGGTPMAQRRNALVGAGYVIAAVNDIGLVYAVDEGRTTTTRIESFPNLAGTYAEQVKLTIDFRHIDEGRFKAMRAEVDAAIAAAAKKANVDIEVAEGWSWGSELFAPECIELLKSTAKELGLPYREMRSQAGHDAYAVATMAPTAMIFTPCFEGISHNVNEAIELRRSVPGANLLLNAAVARANR</sequence>
<dbReference type="SUPFAM" id="SSF55031">
    <property type="entry name" value="Bacterial exopeptidase dimerisation domain"/>
    <property type="match status" value="1"/>
</dbReference>
<keyword evidence="4" id="KW-1185">Reference proteome</keyword>
<organism evidence="3 4">
    <name type="scientific">Reyranella aquatilis</name>
    <dbReference type="NCBI Taxonomy" id="2035356"/>
    <lineage>
        <taxon>Bacteria</taxon>
        <taxon>Pseudomonadati</taxon>
        <taxon>Pseudomonadota</taxon>
        <taxon>Alphaproteobacteria</taxon>
        <taxon>Hyphomicrobiales</taxon>
        <taxon>Reyranellaceae</taxon>
        <taxon>Reyranella</taxon>
    </lineage>
</organism>
<name>A0ABS8KYR3_9HYPH</name>
<comment type="similarity">
    <text evidence="1">Belongs to the peptidase M20 family.</text>
</comment>
<dbReference type="PANTHER" id="PTHR32494:SF5">
    <property type="entry name" value="ALLANTOATE AMIDOHYDROLASE"/>
    <property type="match status" value="1"/>
</dbReference>
<dbReference type="NCBIfam" id="TIGR01879">
    <property type="entry name" value="hydantase"/>
    <property type="match status" value="1"/>
</dbReference>
<dbReference type="NCBIfam" id="NF006769">
    <property type="entry name" value="PRK09290.1-3"/>
    <property type="match status" value="1"/>
</dbReference>
<evidence type="ECO:0000313" key="3">
    <source>
        <dbReference type="EMBL" id="MCC8430681.1"/>
    </source>
</evidence>
<dbReference type="InterPro" id="IPR002933">
    <property type="entry name" value="Peptidase_M20"/>
</dbReference>
<dbReference type="GO" id="GO:0016787">
    <property type="term" value="F:hydrolase activity"/>
    <property type="evidence" value="ECO:0007669"/>
    <property type="project" value="UniProtKB-KW"/>
</dbReference>
<evidence type="ECO:0000256" key="1">
    <source>
        <dbReference type="ARBA" id="ARBA00006153"/>
    </source>
</evidence>
<dbReference type="PANTHER" id="PTHR32494">
    <property type="entry name" value="ALLANTOATE DEIMINASE-RELATED"/>
    <property type="match status" value="1"/>
</dbReference>
<dbReference type="EMBL" id="JAJISD010000007">
    <property type="protein sequence ID" value="MCC8430681.1"/>
    <property type="molecule type" value="Genomic_DNA"/>
</dbReference>
<dbReference type="InterPro" id="IPR010158">
    <property type="entry name" value="Amidase_Cbmase"/>
</dbReference>
<dbReference type="Gene3D" id="3.30.70.360">
    <property type="match status" value="1"/>
</dbReference>
<dbReference type="RefSeq" id="WP_230551834.1">
    <property type="nucleotide sequence ID" value="NZ_JAJISD010000007.1"/>
</dbReference>
<dbReference type="PIRSF" id="PIRSF001235">
    <property type="entry name" value="Amidase_carbamoylase"/>
    <property type="match status" value="1"/>
</dbReference>
<comment type="caution">
    <text evidence="3">The sequence shown here is derived from an EMBL/GenBank/DDBJ whole genome shotgun (WGS) entry which is preliminary data.</text>
</comment>
<dbReference type="Pfam" id="PF01546">
    <property type="entry name" value="Peptidase_M20"/>
    <property type="match status" value="1"/>
</dbReference>
<dbReference type="Proteomes" id="UP001198862">
    <property type="component" value="Unassembled WGS sequence"/>
</dbReference>